<accession>A0A5C3MF95</accession>
<dbReference type="InterPro" id="IPR045338">
    <property type="entry name" value="DUF6535"/>
</dbReference>
<protein>
    <recommendedName>
        <fullName evidence="3">DUF6535 domain-containing protein</fullName>
    </recommendedName>
</protein>
<feature type="region of interest" description="Disordered" evidence="1">
    <location>
        <begin position="1"/>
        <end position="21"/>
    </location>
</feature>
<keyword evidence="2" id="KW-0812">Transmembrane</keyword>
<feature type="transmembrane region" description="Helical" evidence="2">
    <location>
        <begin position="225"/>
        <end position="247"/>
    </location>
</feature>
<dbReference type="Pfam" id="PF20153">
    <property type="entry name" value="DUF6535"/>
    <property type="match status" value="1"/>
</dbReference>
<keyword evidence="5" id="KW-1185">Reference proteome</keyword>
<evidence type="ECO:0000259" key="3">
    <source>
        <dbReference type="Pfam" id="PF20153"/>
    </source>
</evidence>
<feature type="domain" description="DUF6535" evidence="3">
    <location>
        <begin position="44"/>
        <end position="221"/>
    </location>
</feature>
<evidence type="ECO:0000256" key="2">
    <source>
        <dbReference type="SAM" id="Phobius"/>
    </source>
</evidence>
<name>A0A5C3MF95_9AGAR</name>
<evidence type="ECO:0000313" key="5">
    <source>
        <dbReference type="Proteomes" id="UP000308652"/>
    </source>
</evidence>
<sequence length="637" mass="73589">MEYERQNEFYSPPTNKTPEHMPDIDPWKCGETWHHPVPKPKQHWEKCYQLVEKHDKEMCDAWKDEIDKLLIFAGLFSATVTAFTVESYQWLSEAPQDKSVRLLEQLISVQLYQISPNASIPNITISDPFTVSDSAVRINIYWFLSLTLSMATVLIGILAMQWLREFQRDAGRSHKGAIALRQMREEGLIAWKVPYILSTLPLLLQLAFILFFAGVVELLWTLNNVVAGTISCAVGLLFLFLGGTTVLPTMQSIFISDPHVRVKQCPYKSPQSWAFYRLALRVGLLIRSIQARWLAFRFVIRETKSLEAALEEAKATTTLAHFGRFSQEIDDSDWADYDVRWRDLRDATFFDEISGDPCEPQDADDILHALMWINQRFTQDVDTVYILFHCLVDLETQQAAQVISGLYPQLEFLPKLLFPAASDATSDLDAPFTYDVQRREYIFAVFWWLHKNIHPALSGFYFERTIRLINSNAKYTPYIQLRTSDGDLASLDDDDLLQLFVSLKSVVAHDAITVQHASEIWAFLRDLFAQERPIGNQLLTIVFNIFEEFEWWLTRDQDTLIPCVETCVTGTSWIFALLNSEGIFALRKMHGFQKAESLVRTLDEYIDELHMSSKILQGLRKRRWPDLRQKVFPTATE</sequence>
<organism evidence="4 5">
    <name type="scientific">Crucibulum laeve</name>
    <dbReference type="NCBI Taxonomy" id="68775"/>
    <lineage>
        <taxon>Eukaryota</taxon>
        <taxon>Fungi</taxon>
        <taxon>Dikarya</taxon>
        <taxon>Basidiomycota</taxon>
        <taxon>Agaricomycotina</taxon>
        <taxon>Agaricomycetes</taxon>
        <taxon>Agaricomycetidae</taxon>
        <taxon>Agaricales</taxon>
        <taxon>Agaricineae</taxon>
        <taxon>Nidulariaceae</taxon>
        <taxon>Crucibulum</taxon>
    </lineage>
</organism>
<evidence type="ECO:0000313" key="4">
    <source>
        <dbReference type="EMBL" id="TFK44089.1"/>
    </source>
</evidence>
<dbReference type="AlphaFoldDB" id="A0A5C3MF95"/>
<feature type="transmembrane region" description="Helical" evidence="2">
    <location>
        <begin position="193"/>
        <end position="213"/>
    </location>
</feature>
<keyword evidence="2" id="KW-0472">Membrane</keyword>
<keyword evidence="2" id="KW-1133">Transmembrane helix</keyword>
<dbReference type="EMBL" id="ML213590">
    <property type="protein sequence ID" value="TFK44089.1"/>
    <property type="molecule type" value="Genomic_DNA"/>
</dbReference>
<reference evidence="4 5" key="1">
    <citation type="journal article" date="2019" name="Nat. Ecol. Evol.">
        <title>Megaphylogeny resolves global patterns of mushroom evolution.</title>
        <authorList>
            <person name="Varga T."/>
            <person name="Krizsan K."/>
            <person name="Foldi C."/>
            <person name="Dima B."/>
            <person name="Sanchez-Garcia M."/>
            <person name="Sanchez-Ramirez S."/>
            <person name="Szollosi G.J."/>
            <person name="Szarkandi J.G."/>
            <person name="Papp V."/>
            <person name="Albert L."/>
            <person name="Andreopoulos W."/>
            <person name="Angelini C."/>
            <person name="Antonin V."/>
            <person name="Barry K.W."/>
            <person name="Bougher N.L."/>
            <person name="Buchanan P."/>
            <person name="Buyck B."/>
            <person name="Bense V."/>
            <person name="Catcheside P."/>
            <person name="Chovatia M."/>
            <person name="Cooper J."/>
            <person name="Damon W."/>
            <person name="Desjardin D."/>
            <person name="Finy P."/>
            <person name="Geml J."/>
            <person name="Haridas S."/>
            <person name="Hughes K."/>
            <person name="Justo A."/>
            <person name="Karasinski D."/>
            <person name="Kautmanova I."/>
            <person name="Kiss B."/>
            <person name="Kocsube S."/>
            <person name="Kotiranta H."/>
            <person name="LaButti K.M."/>
            <person name="Lechner B.E."/>
            <person name="Liimatainen K."/>
            <person name="Lipzen A."/>
            <person name="Lukacs Z."/>
            <person name="Mihaltcheva S."/>
            <person name="Morgado L.N."/>
            <person name="Niskanen T."/>
            <person name="Noordeloos M.E."/>
            <person name="Ohm R.A."/>
            <person name="Ortiz-Santana B."/>
            <person name="Ovrebo C."/>
            <person name="Racz N."/>
            <person name="Riley R."/>
            <person name="Savchenko A."/>
            <person name="Shiryaev A."/>
            <person name="Soop K."/>
            <person name="Spirin V."/>
            <person name="Szebenyi C."/>
            <person name="Tomsovsky M."/>
            <person name="Tulloss R.E."/>
            <person name="Uehling J."/>
            <person name="Grigoriev I.V."/>
            <person name="Vagvolgyi C."/>
            <person name="Papp T."/>
            <person name="Martin F.M."/>
            <person name="Miettinen O."/>
            <person name="Hibbett D.S."/>
            <person name="Nagy L.G."/>
        </authorList>
    </citation>
    <scope>NUCLEOTIDE SEQUENCE [LARGE SCALE GENOMIC DNA]</scope>
    <source>
        <strain evidence="4 5">CBS 166.37</strain>
    </source>
</reference>
<dbReference type="Proteomes" id="UP000308652">
    <property type="component" value="Unassembled WGS sequence"/>
</dbReference>
<gene>
    <name evidence="4" type="ORF">BDQ12DRAFT_717277</name>
</gene>
<proteinExistence type="predicted"/>
<dbReference type="OrthoDB" id="3235960at2759"/>
<evidence type="ECO:0000256" key="1">
    <source>
        <dbReference type="SAM" id="MobiDB-lite"/>
    </source>
</evidence>
<feature type="transmembrane region" description="Helical" evidence="2">
    <location>
        <begin position="140"/>
        <end position="163"/>
    </location>
</feature>